<evidence type="ECO:0000313" key="1">
    <source>
        <dbReference type="EMBL" id="MBA0863523.1"/>
    </source>
</evidence>
<dbReference type="InterPro" id="IPR032675">
    <property type="entry name" value="LRR_dom_sf"/>
</dbReference>
<accession>A0A7J9LXJ3</accession>
<reference evidence="1 2" key="1">
    <citation type="journal article" date="2019" name="Genome Biol. Evol.">
        <title>Insights into the evolution of the New World diploid cottons (Gossypium, subgenus Houzingenia) based on genome sequencing.</title>
        <authorList>
            <person name="Grover C.E."/>
            <person name="Arick M.A. 2nd"/>
            <person name="Thrash A."/>
            <person name="Conover J.L."/>
            <person name="Sanders W.S."/>
            <person name="Peterson D.G."/>
            <person name="Frelichowski J.E."/>
            <person name="Scheffler J.A."/>
            <person name="Scheffler B.E."/>
            <person name="Wendel J.F."/>
        </authorList>
    </citation>
    <scope>NUCLEOTIDE SEQUENCE [LARGE SCALE GENOMIC DNA]</scope>
    <source>
        <strain evidence="1">1</strain>
        <tissue evidence="1">Leaf</tissue>
    </source>
</reference>
<dbReference type="AlphaFoldDB" id="A0A7J9LXJ3"/>
<proteinExistence type="predicted"/>
<organism evidence="1 2">
    <name type="scientific">Gossypium schwendimanii</name>
    <name type="common">Cotton</name>
    <dbReference type="NCBI Taxonomy" id="34291"/>
    <lineage>
        <taxon>Eukaryota</taxon>
        <taxon>Viridiplantae</taxon>
        <taxon>Streptophyta</taxon>
        <taxon>Embryophyta</taxon>
        <taxon>Tracheophyta</taxon>
        <taxon>Spermatophyta</taxon>
        <taxon>Magnoliopsida</taxon>
        <taxon>eudicotyledons</taxon>
        <taxon>Gunneridae</taxon>
        <taxon>Pentapetalae</taxon>
        <taxon>rosids</taxon>
        <taxon>malvids</taxon>
        <taxon>Malvales</taxon>
        <taxon>Malvaceae</taxon>
        <taxon>Malvoideae</taxon>
        <taxon>Gossypium</taxon>
    </lineage>
</organism>
<keyword evidence="2" id="KW-1185">Reference proteome</keyword>
<protein>
    <submittedName>
        <fullName evidence="1">Uncharacterized protein</fullName>
    </submittedName>
</protein>
<dbReference type="Proteomes" id="UP000593576">
    <property type="component" value="Unassembled WGS sequence"/>
</dbReference>
<evidence type="ECO:0000313" key="2">
    <source>
        <dbReference type="Proteomes" id="UP000593576"/>
    </source>
</evidence>
<gene>
    <name evidence="1" type="ORF">Goshw_022514</name>
</gene>
<dbReference type="Gene3D" id="3.80.10.10">
    <property type="entry name" value="Ribonuclease Inhibitor"/>
    <property type="match status" value="1"/>
</dbReference>
<sequence length="53" mass="5961">MQLLQILDFSRTRIKSLPKSLPKLVALKKLLLQGSDLSKLAELSIDLNPTIKM</sequence>
<name>A0A7J9LXJ3_GOSSC</name>
<dbReference type="SUPFAM" id="SSF52075">
    <property type="entry name" value="Outer arm dynein light chain 1"/>
    <property type="match status" value="1"/>
</dbReference>
<dbReference type="EMBL" id="JABFAF010000008">
    <property type="protein sequence ID" value="MBA0863523.1"/>
    <property type="molecule type" value="Genomic_DNA"/>
</dbReference>
<comment type="caution">
    <text evidence="1">The sequence shown here is derived from an EMBL/GenBank/DDBJ whole genome shotgun (WGS) entry which is preliminary data.</text>
</comment>